<sequence>MRIDYKNKRLEKVLIGVNALAAVVVAVSFVMLVGGFEKPLLPEVILYAVQIALLCIFVAEKIIRLFNVVSKVEFWRANWFEIPLLLALGVAVFGAGGGL</sequence>
<keyword evidence="3 5" id="KW-1133">Transmembrane helix</keyword>
<feature type="transmembrane region" description="Helical" evidence="5">
    <location>
        <begin position="44"/>
        <end position="66"/>
    </location>
</feature>
<comment type="caution">
    <text evidence="6">The sequence shown here is derived from an EMBL/GenBank/DDBJ whole genome shotgun (WGS) entry which is preliminary data.</text>
</comment>
<feature type="transmembrane region" description="Helical" evidence="5">
    <location>
        <begin position="78"/>
        <end position="96"/>
    </location>
</feature>
<name>X1P7H4_9ZZZZ</name>
<dbReference type="EMBL" id="BARV01034913">
    <property type="protein sequence ID" value="GAI51808.1"/>
    <property type="molecule type" value="Genomic_DNA"/>
</dbReference>
<evidence type="ECO:0000256" key="2">
    <source>
        <dbReference type="ARBA" id="ARBA00022692"/>
    </source>
</evidence>
<evidence type="ECO:0000256" key="3">
    <source>
        <dbReference type="ARBA" id="ARBA00022989"/>
    </source>
</evidence>
<organism evidence="6">
    <name type="scientific">marine sediment metagenome</name>
    <dbReference type="NCBI Taxonomy" id="412755"/>
    <lineage>
        <taxon>unclassified sequences</taxon>
        <taxon>metagenomes</taxon>
        <taxon>ecological metagenomes</taxon>
    </lineage>
</organism>
<dbReference type="GO" id="GO:0016020">
    <property type="term" value="C:membrane"/>
    <property type="evidence" value="ECO:0007669"/>
    <property type="project" value="UniProtKB-SubCell"/>
</dbReference>
<protein>
    <submittedName>
        <fullName evidence="6">Uncharacterized protein</fullName>
    </submittedName>
</protein>
<feature type="non-terminal residue" evidence="6">
    <location>
        <position position="99"/>
    </location>
</feature>
<keyword evidence="4 5" id="KW-0472">Membrane</keyword>
<evidence type="ECO:0000313" key="6">
    <source>
        <dbReference type="EMBL" id="GAI51808.1"/>
    </source>
</evidence>
<keyword evidence="2 5" id="KW-0812">Transmembrane</keyword>
<evidence type="ECO:0000256" key="1">
    <source>
        <dbReference type="ARBA" id="ARBA00004141"/>
    </source>
</evidence>
<gene>
    <name evidence="6" type="ORF">S06H3_54556</name>
</gene>
<comment type="subcellular location">
    <subcellularLocation>
        <location evidence="1">Membrane</location>
        <topology evidence="1">Multi-pass membrane protein</topology>
    </subcellularLocation>
</comment>
<evidence type="ECO:0000256" key="4">
    <source>
        <dbReference type="ARBA" id="ARBA00023136"/>
    </source>
</evidence>
<dbReference type="AlphaFoldDB" id="X1P7H4"/>
<feature type="transmembrane region" description="Helical" evidence="5">
    <location>
        <begin position="12"/>
        <end position="32"/>
    </location>
</feature>
<evidence type="ECO:0000256" key="5">
    <source>
        <dbReference type="SAM" id="Phobius"/>
    </source>
</evidence>
<dbReference type="InterPro" id="IPR027359">
    <property type="entry name" value="Volt_channel_dom_sf"/>
</dbReference>
<reference evidence="6" key="1">
    <citation type="journal article" date="2014" name="Front. Microbiol.">
        <title>High frequency of phylogenetically diverse reductive dehalogenase-homologous genes in deep subseafloor sedimentary metagenomes.</title>
        <authorList>
            <person name="Kawai M."/>
            <person name="Futagami T."/>
            <person name="Toyoda A."/>
            <person name="Takaki Y."/>
            <person name="Nishi S."/>
            <person name="Hori S."/>
            <person name="Arai W."/>
            <person name="Tsubouchi T."/>
            <person name="Morono Y."/>
            <person name="Uchiyama I."/>
            <person name="Ito T."/>
            <person name="Fujiyama A."/>
            <person name="Inagaki F."/>
            <person name="Takami H."/>
        </authorList>
    </citation>
    <scope>NUCLEOTIDE SEQUENCE</scope>
    <source>
        <strain evidence="6">Expedition CK06-06</strain>
    </source>
</reference>
<dbReference type="Gene3D" id="1.20.120.350">
    <property type="entry name" value="Voltage-gated potassium channels. Chain C"/>
    <property type="match status" value="1"/>
</dbReference>
<proteinExistence type="predicted"/>
<accession>X1P7H4</accession>